<dbReference type="KEGG" id="mri:Mal4_16800"/>
<proteinExistence type="predicted"/>
<gene>
    <name evidence="3" type="ORF">Mal4_16800</name>
</gene>
<evidence type="ECO:0000256" key="1">
    <source>
        <dbReference type="SAM" id="SignalP"/>
    </source>
</evidence>
<protein>
    <submittedName>
        <fullName evidence="3">Preprotein translocase subunit SecD</fullName>
    </submittedName>
</protein>
<feature type="signal peptide" evidence="1">
    <location>
        <begin position="1"/>
        <end position="23"/>
    </location>
</feature>
<dbReference type="OrthoDB" id="9805019at2"/>
<dbReference type="Gene3D" id="3.30.1360.200">
    <property type="match status" value="1"/>
</dbReference>
<accession>A0A517Z4H6</accession>
<sequence length="158" mass="17333" precursor="true">MKTLFAAMLSLVAALAADGFVQADDAEKPEKVILELRLAEEKPAKGLIEKTLRDGSKTVYLHAEPAITKKHFENVRRHRSRHAPELNPHSLEFTLTDEGGKLLARMTEGHFGRPMAVLLNGEVVAAPIVRARIGKECVITGGLRPEEISEIVDAFSSQ</sequence>
<evidence type="ECO:0000313" key="3">
    <source>
        <dbReference type="EMBL" id="QDU37369.1"/>
    </source>
</evidence>
<dbReference type="RefSeq" id="WP_145368145.1">
    <property type="nucleotide sequence ID" value="NZ_CP036275.1"/>
</dbReference>
<keyword evidence="4" id="KW-1185">Reference proteome</keyword>
<dbReference type="Proteomes" id="UP000320496">
    <property type="component" value="Chromosome"/>
</dbReference>
<name>A0A517Z4H6_9PLAN</name>
<organism evidence="3 4">
    <name type="scientific">Maioricimonas rarisocia</name>
    <dbReference type="NCBI Taxonomy" id="2528026"/>
    <lineage>
        <taxon>Bacteria</taxon>
        <taxon>Pseudomonadati</taxon>
        <taxon>Planctomycetota</taxon>
        <taxon>Planctomycetia</taxon>
        <taxon>Planctomycetales</taxon>
        <taxon>Planctomycetaceae</taxon>
        <taxon>Maioricimonas</taxon>
    </lineage>
</organism>
<reference evidence="3 4" key="1">
    <citation type="submission" date="2019-02" db="EMBL/GenBank/DDBJ databases">
        <title>Deep-cultivation of Planctomycetes and their phenomic and genomic characterization uncovers novel biology.</title>
        <authorList>
            <person name="Wiegand S."/>
            <person name="Jogler M."/>
            <person name="Boedeker C."/>
            <person name="Pinto D."/>
            <person name="Vollmers J."/>
            <person name="Rivas-Marin E."/>
            <person name="Kohn T."/>
            <person name="Peeters S.H."/>
            <person name="Heuer A."/>
            <person name="Rast P."/>
            <person name="Oberbeckmann S."/>
            <person name="Bunk B."/>
            <person name="Jeske O."/>
            <person name="Meyerdierks A."/>
            <person name="Storesund J.E."/>
            <person name="Kallscheuer N."/>
            <person name="Luecker S."/>
            <person name="Lage O.M."/>
            <person name="Pohl T."/>
            <person name="Merkel B.J."/>
            <person name="Hornburger P."/>
            <person name="Mueller R.-W."/>
            <person name="Bruemmer F."/>
            <person name="Labrenz M."/>
            <person name="Spormann A.M."/>
            <person name="Op den Camp H."/>
            <person name="Overmann J."/>
            <person name="Amann R."/>
            <person name="Jetten M.S.M."/>
            <person name="Mascher T."/>
            <person name="Medema M.H."/>
            <person name="Devos D.P."/>
            <person name="Kaster A.-K."/>
            <person name="Ovreas L."/>
            <person name="Rohde M."/>
            <person name="Galperin M.Y."/>
            <person name="Jogler C."/>
        </authorList>
    </citation>
    <scope>NUCLEOTIDE SEQUENCE [LARGE SCALE GENOMIC DNA]</scope>
    <source>
        <strain evidence="3 4">Mal4</strain>
    </source>
</reference>
<dbReference type="Pfam" id="PF22599">
    <property type="entry name" value="SecDF_P1_head"/>
    <property type="match status" value="1"/>
</dbReference>
<dbReference type="InterPro" id="IPR054384">
    <property type="entry name" value="SecDF_P1_head"/>
</dbReference>
<evidence type="ECO:0000259" key="2">
    <source>
        <dbReference type="Pfam" id="PF22599"/>
    </source>
</evidence>
<feature type="domain" description="SecDF P1 head subdomain" evidence="2">
    <location>
        <begin position="53"/>
        <end position="150"/>
    </location>
</feature>
<feature type="chain" id="PRO_5021846171" evidence="1">
    <location>
        <begin position="24"/>
        <end position="158"/>
    </location>
</feature>
<keyword evidence="1" id="KW-0732">Signal</keyword>
<dbReference type="AlphaFoldDB" id="A0A517Z4H6"/>
<dbReference type="EMBL" id="CP036275">
    <property type="protein sequence ID" value="QDU37369.1"/>
    <property type="molecule type" value="Genomic_DNA"/>
</dbReference>
<evidence type="ECO:0000313" key="4">
    <source>
        <dbReference type="Proteomes" id="UP000320496"/>
    </source>
</evidence>